<dbReference type="AlphaFoldDB" id="A0A225W4M6"/>
<organism evidence="2 3">
    <name type="scientific">Phytophthora megakarya</name>
    <dbReference type="NCBI Taxonomy" id="4795"/>
    <lineage>
        <taxon>Eukaryota</taxon>
        <taxon>Sar</taxon>
        <taxon>Stramenopiles</taxon>
        <taxon>Oomycota</taxon>
        <taxon>Peronosporomycetes</taxon>
        <taxon>Peronosporales</taxon>
        <taxon>Peronosporaceae</taxon>
        <taxon>Phytophthora</taxon>
    </lineage>
</organism>
<protein>
    <submittedName>
        <fullName evidence="2">Uncharacterized protein</fullName>
    </submittedName>
</protein>
<sequence>MNFSVSTDISSLDQTVSGLVQSVSNLAEGLRRVQQLAEDAQRQARAAILRKDLDEYSNLLKMHRGKLGQVMPSPDRHQWVPLSAHLSRRMRCPRCKVKHTVGATSPGRNEAISLSGLNLRNMDTKPPTFVGDIDGIKLNSFFFQFESYFCQKGYDLIHHDKKFA</sequence>
<dbReference type="EMBL" id="NBNE01002024">
    <property type="protein sequence ID" value="OWZ11800.1"/>
    <property type="molecule type" value="Genomic_DNA"/>
</dbReference>
<name>A0A225W4M6_9STRA</name>
<dbReference type="OrthoDB" id="100308at2759"/>
<keyword evidence="1" id="KW-0175">Coiled coil</keyword>
<feature type="coiled-coil region" evidence="1">
    <location>
        <begin position="23"/>
        <end position="50"/>
    </location>
</feature>
<evidence type="ECO:0000313" key="3">
    <source>
        <dbReference type="Proteomes" id="UP000198211"/>
    </source>
</evidence>
<proteinExistence type="predicted"/>
<evidence type="ECO:0000256" key="1">
    <source>
        <dbReference type="SAM" id="Coils"/>
    </source>
</evidence>
<keyword evidence="3" id="KW-1185">Reference proteome</keyword>
<dbReference type="Proteomes" id="UP000198211">
    <property type="component" value="Unassembled WGS sequence"/>
</dbReference>
<gene>
    <name evidence="2" type="ORF">PHMEG_00015127</name>
</gene>
<accession>A0A225W4M6</accession>
<evidence type="ECO:0000313" key="2">
    <source>
        <dbReference type="EMBL" id="OWZ11800.1"/>
    </source>
</evidence>
<comment type="caution">
    <text evidence="2">The sequence shown here is derived from an EMBL/GenBank/DDBJ whole genome shotgun (WGS) entry which is preliminary data.</text>
</comment>
<reference evidence="3" key="1">
    <citation type="submission" date="2017-03" db="EMBL/GenBank/DDBJ databases">
        <title>Phytopthora megakarya and P. palmivora, two closely related causual agents of cacao black pod achieved similar genome size and gene model numbers by different mechanisms.</title>
        <authorList>
            <person name="Ali S."/>
            <person name="Shao J."/>
            <person name="Larry D.J."/>
            <person name="Kronmiller B."/>
            <person name="Shen D."/>
            <person name="Strem M.D."/>
            <person name="Melnick R.L."/>
            <person name="Guiltinan M.J."/>
            <person name="Tyler B.M."/>
            <person name="Meinhardt L.W."/>
            <person name="Bailey B.A."/>
        </authorList>
    </citation>
    <scope>NUCLEOTIDE SEQUENCE [LARGE SCALE GENOMIC DNA]</scope>
    <source>
        <strain evidence="3">zdho120</strain>
    </source>
</reference>